<name>A0A1L9QPJ9_9CYAN</name>
<dbReference type="STRING" id="1925591.BI308_15765"/>
<dbReference type="SUPFAM" id="SSF56112">
    <property type="entry name" value="Protein kinase-like (PK-like)"/>
    <property type="match status" value="1"/>
</dbReference>
<gene>
    <name evidence="12" type="ORF">BI308_15765</name>
</gene>
<evidence type="ECO:0000256" key="2">
    <source>
        <dbReference type="ARBA" id="ARBA00022527"/>
    </source>
</evidence>
<evidence type="ECO:0000313" key="13">
    <source>
        <dbReference type="Proteomes" id="UP000183940"/>
    </source>
</evidence>
<keyword evidence="13" id="KW-1185">Reference proteome</keyword>
<sequence>MANEQASNKLVQFPKTVTWETDLARLCGEDELFRDRYQLYKLLGRGGFGVTFLAKDLSATQQPWCVIKQLCPKVKHPKGLERARRCFRREARILSQLGNHPQIPQMFDYFEENGEFYLVQEYIQGRTLSREIRHRGQYSEALVKSFLLEILPLLKFIHEQGVVHRDIKPPNIIRRHSRMESSPGELVLIDFGAVKELIRETESNHTITATASTAFVGTFGFSPPEQLALRPTYASDLYALGITCVYMLTGNFSADDELPHFRSKQWWRNQVEVSDLLADVVDKMLAVDLKERYSSAQEVLTAIDLAPHLESLNECLTHQAQPEEPESEEYASPAQRRAQEIRARMERLQKRQKLGNHHFPKHW</sequence>
<dbReference type="PROSITE" id="PS00107">
    <property type="entry name" value="PROTEIN_KINASE_ATP"/>
    <property type="match status" value="1"/>
</dbReference>
<accession>A0A1L9QPJ9</accession>
<dbReference type="Pfam" id="PF00069">
    <property type="entry name" value="Pkinase"/>
    <property type="match status" value="1"/>
</dbReference>
<feature type="domain" description="Protein kinase" evidence="11">
    <location>
        <begin position="37"/>
        <end position="309"/>
    </location>
</feature>
<comment type="catalytic activity">
    <reaction evidence="8">
        <text>L-seryl-[protein] + ATP = O-phospho-L-seryl-[protein] + ADP + H(+)</text>
        <dbReference type="Rhea" id="RHEA:17989"/>
        <dbReference type="Rhea" id="RHEA-COMP:9863"/>
        <dbReference type="Rhea" id="RHEA-COMP:11604"/>
        <dbReference type="ChEBI" id="CHEBI:15378"/>
        <dbReference type="ChEBI" id="CHEBI:29999"/>
        <dbReference type="ChEBI" id="CHEBI:30616"/>
        <dbReference type="ChEBI" id="CHEBI:83421"/>
        <dbReference type="ChEBI" id="CHEBI:456216"/>
        <dbReference type="EC" id="2.7.11.1"/>
    </reaction>
</comment>
<evidence type="ECO:0000256" key="1">
    <source>
        <dbReference type="ARBA" id="ARBA00012513"/>
    </source>
</evidence>
<keyword evidence="3" id="KW-0808">Transferase</keyword>
<evidence type="ECO:0000256" key="6">
    <source>
        <dbReference type="ARBA" id="ARBA00022840"/>
    </source>
</evidence>
<evidence type="ECO:0000256" key="3">
    <source>
        <dbReference type="ARBA" id="ARBA00022679"/>
    </source>
</evidence>
<dbReference type="AlphaFoldDB" id="A0A1L9QPJ9"/>
<dbReference type="InterPro" id="IPR000719">
    <property type="entry name" value="Prot_kinase_dom"/>
</dbReference>
<protein>
    <recommendedName>
        <fullName evidence="1">non-specific serine/threonine protein kinase</fullName>
        <ecNumber evidence="1">2.7.11.1</ecNumber>
    </recommendedName>
</protein>
<dbReference type="PANTHER" id="PTHR24363">
    <property type="entry name" value="SERINE/THREONINE PROTEIN KINASE"/>
    <property type="match status" value="1"/>
</dbReference>
<dbReference type="InterPro" id="IPR011009">
    <property type="entry name" value="Kinase-like_dom_sf"/>
</dbReference>
<reference evidence="12" key="1">
    <citation type="submission" date="2016-10" db="EMBL/GenBank/DDBJ databases">
        <title>CRISPR-Cas defence system in Roseofilum reptotaenium: evidence of a bacteriophage-cyanobacterium arms race in the coral black band disease.</title>
        <authorList>
            <person name="Buerger P."/>
            <person name="Wood-Charlson E.M."/>
            <person name="Weynberg K.D."/>
            <person name="Willis B."/>
            <person name="Van Oppen M.J."/>
        </authorList>
    </citation>
    <scope>NUCLEOTIDE SEQUENCE [LARGE SCALE GENOMIC DNA]</scope>
    <source>
        <strain evidence="12">AO1-A</strain>
    </source>
</reference>
<keyword evidence="4 9" id="KW-0547">Nucleotide-binding</keyword>
<dbReference type="EC" id="2.7.11.1" evidence="1"/>
<dbReference type="GO" id="GO:0004674">
    <property type="term" value="F:protein serine/threonine kinase activity"/>
    <property type="evidence" value="ECO:0007669"/>
    <property type="project" value="UniProtKB-KW"/>
</dbReference>
<organism evidence="12 13">
    <name type="scientific">Roseofilum reptotaenium AO1-A</name>
    <dbReference type="NCBI Taxonomy" id="1925591"/>
    <lineage>
        <taxon>Bacteria</taxon>
        <taxon>Bacillati</taxon>
        <taxon>Cyanobacteriota</taxon>
        <taxon>Cyanophyceae</taxon>
        <taxon>Desertifilales</taxon>
        <taxon>Desertifilaceae</taxon>
        <taxon>Roseofilum</taxon>
    </lineage>
</organism>
<keyword evidence="6 9" id="KW-0067">ATP-binding</keyword>
<evidence type="ECO:0000256" key="9">
    <source>
        <dbReference type="PROSITE-ProRule" id="PRU10141"/>
    </source>
</evidence>
<evidence type="ECO:0000256" key="8">
    <source>
        <dbReference type="ARBA" id="ARBA00048679"/>
    </source>
</evidence>
<evidence type="ECO:0000259" key="11">
    <source>
        <dbReference type="PROSITE" id="PS50011"/>
    </source>
</evidence>
<keyword evidence="5" id="KW-0418">Kinase</keyword>
<dbReference type="SMART" id="SM00220">
    <property type="entry name" value="S_TKc"/>
    <property type="match status" value="1"/>
</dbReference>
<dbReference type="PROSITE" id="PS50011">
    <property type="entry name" value="PROTEIN_KINASE_DOM"/>
    <property type="match status" value="1"/>
</dbReference>
<keyword evidence="2" id="KW-0723">Serine/threonine-protein kinase</keyword>
<comment type="caution">
    <text evidence="12">The sequence shown here is derived from an EMBL/GenBank/DDBJ whole genome shotgun (WGS) entry which is preliminary data.</text>
</comment>
<evidence type="ECO:0000256" key="5">
    <source>
        <dbReference type="ARBA" id="ARBA00022777"/>
    </source>
</evidence>
<evidence type="ECO:0000256" key="4">
    <source>
        <dbReference type="ARBA" id="ARBA00022741"/>
    </source>
</evidence>
<feature type="compositionally biased region" description="Basic residues" evidence="10">
    <location>
        <begin position="350"/>
        <end position="363"/>
    </location>
</feature>
<feature type="compositionally biased region" description="Basic and acidic residues" evidence="10">
    <location>
        <begin position="337"/>
        <end position="349"/>
    </location>
</feature>
<dbReference type="Proteomes" id="UP000183940">
    <property type="component" value="Unassembled WGS sequence"/>
</dbReference>
<dbReference type="PANTHER" id="PTHR24363:SF0">
    <property type="entry name" value="SERINE_THREONINE KINASE LIKE DOMAIN CONTAINING 1"/>
    <property type="match status" value="1"/>
</dbReference>
<dbReference type="InterPro" id="IPR017441">
    <property type="entry name" value="Protein_kinase_ATP_BS"/>
</dbReference>
<evidence type="ECO:0000256" key="7">
    <source>
        <dbReference type="ARBA" id="ARBA00047899"/>
    </source>
</evidence>
<dbReference type="CDD" id="cd14014">
    <property type="entry name" value="STKc_PknB_like"/>
    <property type="match status" value="1"/>
</dbReference>
<dbReference type="GO" id="GO:0005524">
    <property type="term" value="F:ATP binding"/>
    <property type="evidence" value="ECO:0007669"/>
    <property type="project" value="UniProtKB-UniRule"/>
</dbReference>
<dbReference type="Gene3D" id="1.10.510.10">
    <property type="entry name" value="Transferase(Phosphotransferase) domain 1"/>
    <property type="match status" value="1"/>
</dbReference>
<evidence type="ECO:0000313" key="12">
    <source>
        <dbReference type="EMBL" id="OJJ24608.1"/>
    </source>
</evidence>
<dbReference type="EMBL" id="MLAW01000028">
    <property type="protein sequence ID" value="OJJ24608.1"/>
    <property type="molecule type" value="Genomic_DNA"/>
</dbReference>
<comment type="catalytic activity">
    <reaction evidence="7">
        <text>L-threonyl-[protein] + ATP = O-phospho-L-threonyl-[protein] + ADP + H(+)</text>
        <dbReference type="Rhea" id="RHEA:46608"/>
        <dbReference type="Rhea" id="RHEA-COMP:11060"/>
        <dbReference type="Rhea" id="RHEA-COMP:11605"/>
        <dbReference type="ChEBI" id="CHEBI:15378"/>
        <dbReference type="ChEBI" id="CHEBI:30013"/>
        <dbReference type="ChEBI" id="CHEBI:30616"/>
        <dbReference type="ChEBI" id="CHEBI:61977"/>
        <dbReference type="ChEBI" id="CHEBI:456216"/>
        <dbReference type="EC" id="2.7.11.1"/>
    </reaction>
</comment>
<evidence type="ECO:0000256" key="10">
    <source>
        <dbReference type="SAM" id="MobiDB-lite"/>
    </source>
</evidence>
<feature type="region of interest" description="Disordered" evidence="10">
    <location>
        <begin position="318"/>
        <end position="363"/>
    </location>
</feature>
<feature type="binding site" evidence="9">
    <location>
        <position position="68"/>
    </location>
    <ligand>
        <name>ATP</name>
        <dbReference type="ChEBI" id="CHEBI:30616"/>
    </ligand>
</feature>
<proteinExistence type="predicted"/>